<organism evidence="3 4">
    <name type="scientific">Halopseudomonas oceani</name>
    <dbReference type="NCBI Taxonomy" id="1708783"/>
    <lineage>
        <taxon>Bacteria</taxon>
        <taxon>Pseudomonadati</taxon>
        <taxon>Pseudomonadota</taxon>
        <taxon>Gammaproteobacteria</taxon>
        <taxon>Pseudomonadales</taxon>
        <taxon>Pseudomonadaceae</taxon>
        <taxon>Halopseudomonas</taxon>
    </lineage>
</organism>
<dbReference type="SUPFAM" id="SSF51338">
    <property type="entry name" value="Composite domain of metallo-dependent hydrolases"/>
    <property type="match status" value="1"/>
</dbReference>
<dbReference type="InterPro" id="IPR013108">
    <property type="entry name" value="Amidohydro_3"/>
</dbReference>
<dbReference type="CDD" id="cd01300">
    <property type="entry name" value="YtcJ_like"/>
    <property type="match status" value="1"/>
</dbReference>
<dbReference type="OrthoDB" id="9031471at2"/>
<evidence type="ECO:0000256" key="1">
    <source>
        <dbReference type="SAM" id="SignalP"/>
    </source>
</evidence>
<dbReference type="EMBL" id="PPSK01000011">
    <property type="protein sequence ID" value="POB02685.1"/>
    <property type="molecule type" value="Genomic_DNA"/>
</dbReference>
<dbReference type="InterPro" id="IPR033932">
    <property type="entry name" value="YtcJ-like"/>
</dbReference>
<dbReference type="Gene3D" id="2.30.40.10">
    <property type="entry name" value="Urease, subunit C, domain 1"/>
    <property type="match status" value="1"/>
</dbReference>
<dbReference type="AlphaFoldDB" id="A0A2P4ETS2"/>
<keyword evidence="1" id="KW-0732">Signal</keyword>
<dbReference type="Gene3D" id="3.20.20.140">
    <property type="entry name" value="Metal-dependent hydrolases"/>
    <property type="match status" value="1"/>
</dbReference>
<dbReference type="GO" id="GO:0016810">
    <property type="term" value="F:hydrolase activity, acting on carbon-nitrogen (but not peptide) bonds"/>
    <property type="evidence" value="ECO:0007669"/>
    <property type="project" value="InterPro"/>
</dbReference>
<dbReference type="RefSeq" id="WP_104738753.1">
    <property type="nucleotide sequence ID" value="NZ_BMHR01000011.1"/>
</dbReference>
<dbReference type="PANTHER" id="PTHR22642:SF2">
    <property type="entry name" value="PROTEIN LONG AFTER FAR-RED 3"/>
    <property type="match status" value="1"/>
</dbReference>
<gene>
    <name evidence="3" type="ORF">C1949_12205</name>
</gene>
<accession>A0A2P4ETS2</accession>
<dbReference type="InterPro" id="IPR011059">
    <property type="entry name" value="Metal-dep_hydrolase_composite"/>
</dbReference>
<sequence>MTVRSTLLALVLFASSPATAATGQIADSIYLGGPILTMDDRQPRAEAVAIAAGRIIGIGSRAEIERTHRAAHTTMRDLQGHALLPAFFDAHSHFSMVGLQAISANLLPPPDGPGSSIADLQTALREHLAAHPEAREMNLLIGFNYDDSQLAEKRHPTRQELDAVATDVPIVAIHQSGHLGVYNSLALKQAGIDSTTPNPEGGVIIREADGVTPNGVMEENAHIATLIKLIPRFTAAQHADMLNRAQQIYLANGFTTVQEGRASADTVVGMQQAAEANLLKLDLVIYPDLEQTLDDPVLNGPLMSVDYRNHLRLGGVKLTFDGSPQGKTAWFTEPYVQPPEHEQAGYRGRPIFADDAVPLAMMRKAYANGWQLLIHTNGDAAIDQMIRLVRMAQPGNPLSSGPRTVMIHGQYLRADQIPQLKALGIFPSLYPMHTFYWGDWHRTSVAGPERAAFISPTRSVQDAGMTFSIHSDAPVIFPDSMRLLHSAVNRVTRSGYVLGPDQRLDVETALKAMTLWPAWQHFEGDSKGSISSGKLADLIILDRDPTVVVKEDLLTLRVLETIKEGQTLYRSEER</sequence>
<feature type="chain" id="PRO_5015152378" evidence="1">
    <location>
        <begin position="21"/>
        <end position="574"/>
    </location>
</feature>
<proteinExistence type="predicted"/>
<name>A0A2P4ETS2_9GAMM</name>
<protein>
    <submittedName>
        <fullName evidence="3">Amidohydrolase</fullName>
    </submittedName>
</protein>
<comment type="caution">
    <text evidence="3">The sequence shown here is derived from an EMBL/GenBank/DDBJ whole genome shotgun (WGS) entry which is preliminary data.</text>
</comment>
<keyword evidence="4" id="KW-1185">Reference proteome</keyword>
<evidence type="ECO:0000313" key="3">
    <source>
        <dbReference type="EMBL" id="POB02685.1"/>
    </source>
</evidence>
<dbReference type="InterPro" id="IPR032466">
    <property type="entry name" value="Metal_Hydrolase"/>
</dbReference>
<keyword evidence="3" id="KW-0378">Hydrolase</keyword>
<evidence type="ECO:0000313" key="4">
    <source>
        <dbReference type="Proteomes" id="UP000243451"/>
    </source>
</evidence>
<feature type="domain" description="Amidohydrolase 3" evidence="2">
    <location>
        <begin position="76"/>
        <end position="569"/>
    </location>
</feature>
<dbReference type="SUPFAM" id="SSF51556">
    <property type="entry name" value="Metallo-dependent hydrolases"/>
    <property type="match status" value="1"/>
</dbReference>
<reference evidence="3 4" key="1">
    <citation type="submission" date="2018-01" db="EMBL/GenBank/DDBJ databases">
        <title>Draft genome of the type strain Pseudomonas oceani DSM 100277 isolated from the deep water in Okinawa trough, northwestern Pacific Ocean.</title>
        <authorList>
            <person name="Gomila M."/>
            <person name="Mulet M."/>
            <person name="Garcia-Valdes E."/>
            <person name="Lalucat J."/>
        </authorList>
    </citation>
    <scope>NUCLEOTIDE SEQUENCE [LARGE SCALE GENOMIC DNA]</scope>
    <source>
        <strain evidence="3 4">DSM 100277</strain>
    </source>
</reference>
<dbReference type="Pfam" id="PF07969">
    <property type="entry name" value="Amidohydro_3"/>
    <property type="match status" value="1"/>
</dbReference>
<dbReference type="Gene3D" id="3.10.310.70">
    <property type="match status" value="1"/>
</dbReference>
<dbReference type="Proteomes" id="UP000243451">
    <property type="component" value="Unassembled WGS sequence"/>
</dbReference>
<dbReference type="PANTHER" id="PTHR22642">
    <property type="entry name" value="IMIDAZOLONEPROPIONASE"/>
    <property type="match status" value="1"/>
</dbReference>
<evidence type="ECO:0000259" key="2">
    <source>
        <dbReference type="Pfam" id="PF07969"/>
    </source>
</evidence>
<feature type="signal peptide" evidence="1">
    <location>
        <begin position="1"/>
        <end position="20"/>
    </location>
</feature>